<dbReference type="EMBL" id="JAWWNJ010000040">
    <property type="protein sequence ID" value="KAK7020957.1"/>
    <property type="molecule type" value="Genomic_DNA"/>
</dbReference>
<keyword evidence="3" id="KW-1185">Reference proteome</keyword>
<comment type="caution">
    <text evidence="2">The sequence shown here is derived from an EMBL/GenBank/DDBJ whole genome shotgun (WGS) entry which is preliminary data.</text>
</comment>
<dbReference type="Proteomes" id="UP001362999">
    <property type="component" value="Unassembled WGS sequence"/>
</dbReference>
<protein>
    <submittedName>
        <fullName evidence="2">Uncharacterized protein</fullName>
    </submittedName>
</protein>
<name>A0AAW0B6B2_9AGAR</name>
<dbReference type="AlphaFoldDB" id="A0AAW0B6B2"/>
<organism evidence="2 3">
    <name type="scientific">Favolaschia claudopus</name>
    <dbReference type="NCBI Taxonomy" id="2862362"/>
    <lineage>
        <taxon>Eukaryota</taxon>
        <taxon>Fungi</taxon>
        <taxon>Dikarya</taxon>
        <taxon>Basidiomycota</taxon>
        <taxon>Agaricomycotina</taxon>
        <taxon>Agaricomycetes</taxon>
        <taxon>Agaricomycetidae</taxon>
        <taxon>Agaricales</taxon>
        <taxon>Marasmiineae</taxon>
        <taxon>Mycenaceae</taxon>
        <taxon>Favolaschia</taxon>
    </lineage>
</organism>
<feature type="compositionally biased region" description="Acidic residues" evidence="1">
    <location>
        <begin position="288"/>
        <end position="301"/>
    </location>
</feature>
<proteinExistence type="predicted"/>
<evidence type="ECO:0000313" key="3">
    <source>
        <dbReference type="Proteomes" id="UP001362999"/>
    </source>
</evidence>
<accession>A0AAW0B6B2</accession>
<evidence type="ECO:0000256" key="1">
    <source>
        <dbReference type="SAM" id="MobiDB-lite"/>
    </source>
</evidence>
<sequence length="301" mass="33631">MSRSSSPVDSDDEMRLAMKQVTPTVVHDADSDDAAAPRNLSLSNQNLVMAAKRYGERKRLQIAELESFVNDPAPLREVKLMANGLALANQLEQIVAAKPPFELSDDLQLNIKKYAPAILLSERLGSYKGDVPTEALMASLQHPRWIGAYPSGLNKVISFAEYCLTQKRATMKKASQARHRQGHEGGYVKGTNCTVNVILCSRVALMRKVYLKHPDSKFWDRLDAKLDEIREDADGDPKQLVRGFRHVLEQDQKKYGKKDYKDSDIQDAVDNFQQKVDDIIDVNAATTTDDDGEPDDEPSEG</sequence>
<reference evidence="2 3" key="1">
    <citation type="journal article" date="2024" name="J Genomics">
        <title>Draft genome sequencing and assembly of Favolaschia claudopus CIRM-BRFM 2984 isolated from oak limbs.</title>
        <authorList>
            <person name="Navarro D."/>
            <person name="Drula E."/>
            <person name="Chaduli D."/>
            <person name="Cazenave R."/>
            <person name="Ahrendt S."/>
            <person name="Wang J."/>
            <person name="Lipzen A."/>
            <person name="Daum C."/>
            <person name="Barry K."/>
            <person name="Grigoriev I.V."/>
            <person name="Favel A."/>
            <person name="Rosso M.N."/>
            <person name="Martin F."/>
        </authorList>
    </citation>
    <scope>NUCLEOTIDE SEQUENCE [LARGE SCALE GENOMIC DNA]</scope>
    <source>
        <strain evidence="2 3">CIRM-BRFM 2984</strain>
    </source>
</reference>
<evidence type="ECO:0000313" key="2">
    <source>
        <dbReference type="EMBL" id="KAK7020957.1"/>
    </source>
</evidence>
<feature type="region of interest" description="Disordered" evidence="1">
    <location>
        <begin position="281"/>
        <end position="301"/>
    </location>
</feature>
<gene>
    <name evidence="2" type="ORF">R3P38DRAFT_3548341</name>
</gene>